<dbReference type="Proteomes" id="UP000578531">
    <property type="component" value="Unassembled WGS sequence"/>
</dbReference>
<dbReference type="AlphaFoldDB" id="A0A8H6FZ98"/>
<gene>
    <name evidence="1" type="ORF">HO173_004391</name>
</gene>
<evidence type="ECO:0000313" key="2">
    <source>
        <dbReference type="Proteomes" id="UP000578531"/>
    </source>
</evidence>
<sequence length="324" mass="35552">MEDLGDESGPWVLSELFPIPDSDLALRFWAYGNEVDPWTLQSILIVSQAFLQEQINLHGDEGHPLNGGLEYDLGDDLEILIRKMPEDPDGLDWSELEDVIAGLWEYIVTGVRYRAVTFDILDIEDDSQIGWGHIVKWERNSLSNRTAKRGLEIPTLALPSSAISIPNQRNSSLPNLGGPVDWPVEDSDMTLRFSGSGGHRSIGQALDPEAVRNLFVVVIEIVQNAIAASGEDAILGGSSFRYGRLVVLEVINSPHMLTWGQLATVVLGLVDYMIDHKHCRSSYFTVYLGDPMVEVAIGKIAKGIVQHNNVTVARRTPVDGGGAG</sequence>
<organism evidence="1 2">
    <name type="scientific">Letharia columbiana</name>
    <dbReference type="NCBI Taxonomy" id="112416"/>
    <lineage>
        <taxon>Eukaryota</taxon>
        <taxon>Fungi</taxon>
        <taxon>Dikarya</taxon>
        <taxon>Ascomycota</taxon>
        <taxon>Pezizomycotina</taxon>
        <taxon>Lecanoromycetes</taxon>
        <taxon>OSLEUM clade</taxon>
        <taxon>Lecanoromycetidae</taxon>
        <taxon>Lecanorales</taxon>
        <taxon>Lecanorineae</taxon>
        <taxon>Parmeliaceae</taxon>
        <taxon>Letharia</taxon>
    </lineage>
</organism>
<proteinExistence type="predicted"/>
<accession>A0A8H6FZ98</accession>
<comment type="caution">
    <text evidence="1">The sequence shown here is derived from an EMBL/GenBank/DDBJ whole genome shotgun (WGS) entry which is preliminary data.</text>
</comment>
<evidence type="ECO:0000313" key="1">
    <source>
        <dbReference type="EMBL" id="KAF6237501.1"/>
    </source>
</evidence>
<dbReference type="RefSeq" id="XP_037166825.1">
    <property type="nucleotide sequence ID" value="XM_037306315.1"/>
</dbReference>
<dbReference type="EMBL" id="JACCJC010000014">
    <property type="protein sequence ID" value="KAF6237501.1"/>
    <property type="molecule type" value="Genomic_DNA"/>
</dbReference>
<keyword evidence="2" id="KW-1185">Reference proteome</keyword>
<reference evidence="1 2" key="1">
    <citation type="journal article" date="2020" name="Genomics">
        <title>Complete, high-quality genomes from long-read metagenomic sequencing of two wolf lichen thalli reveals enigmatic genome architecture.</title>
        <authorList>
            <person name="McKenzie S.K."/>
            <person name="Walston R.F."/>
            <person name="Allen J.L."/>
        </authorList>
    </citation>
    <scope>NUCLEOTIDE SEQUENCE [LARGE SCALE GENOMIC DNA]</scope>
    <source>
        <strain evidence="1">WasteWater2</strain>
    </source>
</reference>
<name>A0A8H6FZ98_9LECA</name>
<dbReference type="GeneID" id="59286056"/>
<dbReference type="OrthoDB" id="5354381at2759"/>
<protein>
    <submittedName>
        <fullName evidence="1">Uncharacterized protein</fullName>
    </submittedName>
</protein>